<dbReference type="Pfam" id="PF21076">
    <property type="entry name" value="GDH_ACT2"/>
    <property type="match status" value="1"/>
</dbReference>
<dbReference type="PANTHER" id="PTHR43403">
    <property type="entry name" value="NAD-SPECIFIC GLUTAMATE DEHYDROGENASE"/>
    <property type="match status" value="1"/>
</dbReference>
<feature type="domain" description="NAD-glutamate dehydrogenase catalytic" evidence="2">
    <location>
        <begin position="741"/>
        <end position="1235"/>
    </location>
</feature>
<feature type="domain" description="NAD-glutamate dehydrogenase ACT2" evidence="5">
    <location>
        <begin position="421"/>
        <end position="509"/>
    </location>
</feature>
<keyword evidence="1 7" id="KW-0560">Oxidoreductase</keyword>
<dbReference type="Pfam" id="PF21074">
    <property type="entry name" value="GDH_C"/>
    <property type="match status" value="1"/>
</dbReference>
<dbReference type="GO" id="GO:0004352">
    <property type="term" value="F:glutamate dehydrogenase (NAD+) activity"/>
    <property type="evidence" value="ECO:0007669"/>
    <property type="project" value="UniProtKB-EC"/>
</dbReference>
<dbReference type="GO" id="GO:0004069">
    <property type="term" value="F:L-aspartate:2-oxoglutarate aminotransferase activity"/>
    <property type="evidence" value="ECO:0007669"/>
    <property type="project" value="InterPro"/>
</dbReference>
<evidence type="ECO:0000313" key="7">
    <source>
        <dbReference type="EMBL" id="CAA0102271.1"/>
    </source>
</evidence>
<dbReference type="InterPro" id="IPR049062">
    <property type="entry name" value="NAD_Glu_DH_ACT2"/>
</dbReference>
<evidence type="ECO:0000259" key="2">
    <source>
        <dbReference type="Pfam" id="PF05088"/>
    </source>
</evidence>
<dbReference type="Pfam" id="PF21078">
    <property type="entry name" value="GDH_HM3"/>
    <property type="match status" value="1"/>
</dbReference>
<dbReference type="InterPro" id="IPR046346">
    <property type="entry name" value="Aminoacid_DH-like_N_sf"/>
</dbReference>
<dbReference type="Pfam" id="PF21075">
    <property type="entry name" value="GDH_ACT1"/>
    <property type="match status" value="1"/>
</dbReference>
<dbReference type="PIRSF" id="PIRSF036761">
    <property type="entry name" value="GDH_Mll4104"/>
    <property type="match status" value="1"/>
</dbReference>
<dbReference type="InterPro" id="IPR007780">
    <property type="entry name" value="NAD_Glu_DH_bac"/>
</dbReference>
<accession>A0A5S9PF84</accession>
<protein>
    <submittedName>
        <fullName evidence="7">NAD-specific glutamate dehydrogenase</fullName>
        <ecNumber evidence="7">1.4.1.2</ecNumber>
    </submittedName>
</protein>
<dbReference type="GO" id="GO:0006538">
    <property type="term" value="P:L-glutamate catabolic process"/>
    <property type="evidence" value="ECO:0007669"/>
    <property type="project" value="InterPro"/>
</dbReference>
<dbReference type="Pfam" id="PF21077">
    <property type="entry name" value="GDH_ACT3"/>
    <property type="match status" value="1"/>
</dbReference>
<name>A0A5S9PF84_9HYPH</name>
<dbReference type="InterPro" id="IPR028971">
    <property type="entry name" value="NAD-GDH_cat"/>
</dbReference>
<dbReference type="EC" id="1.4.1.2" evidence="7"/>
<dbReference type="InterPro" id="IPR024727">
    <property type="entry name" value="NAD_Glu_DH_N_ACT1"/>
</dbReference>
<organism evidence="7 8">
    <name type="scientific">Starkeya nomas</name>
    <dbReference type="NCBI Taxonomy" id="2666134"/>
    <lineage>
        <taxon>Bacteria</taxon>
        <taxon>Pseudomonadati</taxon>
        <taxon>Pseudomonadota</taxon>
        <taxon>Alphaproteobacteria</taxon>
        <taxon>Hyphomicrobiales</taxon>
        <taxon>Xanthobacteraceae</taxon>
        <taxon>Starkeya</taxon>
    </lineage>
</organism>
<reference evidence="7 8" key="1">
    <citation type="submission" date="2019-12" db="EMBL/GenBank/DDBJ databases">
        <authorList>
            <person name="Reyes-Prieto M."/>
        </authorList>
    </citation>
    <scope>NUCLEOTIDE SEQUENCE [LARGE SCALE GENOMIC DNA]</scope>
    <source>
        <strain evidence="7">HF14-78462</strain>
    </source>
</reference>
<dbReference type="Gene3D" id="3.40.50.720">
    <property type="entry name" value="NAD(P)-binding Rossmann-like Domain"/>
    <property type="match status" value="1"/>
</dbReference>
<evidence type="ECO:0000259" key="3">
    <source>
        <dbReference type="Pfam" id="PF21074"/>
    </source>
</evidence>
<dbReference type="SUPFAM" id="SSF51735">
    <property type="entry name" value="NAD(P)-binding Rossmann-fold domains"/>
    <property type="match status" value="1"/>
</dbReference>
<evidence type="ECO:0000313" key="8">
    <source>
        <dbReference type="Proteomes" id="UP000433050"/>
    </source>
</evidence>
<dbReference type="EMBL" id="CACSAS010000001">
    <property type="protein sequence ID" value="CAA0102271.1"/>
    <property type="molecule type" value="Genomic_DNA"/>
</dbReference>
<dbReference type="Pfam" id="PF21079">
    <property type="entry name" value="GDH_HM2"/>
    <property type="match status" value="1"/>
</dbReference>
<dbReference type="RefSeq" id="WP_159601791.1">
    <property type="nucleotide sequence ID" value="NZ_CACSAS010000001.1"/>
</dbReference>
<dbReference type="Pfam" id="PF05088">
    <property type="entry name" value="Bac_GDH_CD"/>
    <property type="match status" value="1"/>
</dbReference>
<dbReference type="Proteomes" id="UP000433050">
    <property type="component" value="Unassembled WGS sequence"/>
</dbReference>
<dbReference type="SUPFAM" id="SSF53223">
    <property type="entry name" value="Aminoacid dehydrogenase-like, N-terminal domain"/>
    <property type="match status" value="1"/>
</dbReference>
<gene>
    <name evidence="7" type="primary">gdhB</name>
    <name evidence="7" type="ORF">STARVERO_02865</name>
</gene>
<dbReference type="InterPro" id="IPR049058">
    <property type="entry name" value="NAD_Glu_DH_HM2"/>
</dbReference>
<feature type="domain" description="NAD-specific glutamate dehydrogenase C-terminal" evidence="3">
    <location>
        <begin position="1280"/>
        <end position="1615"/>
    </location>
</feature>
<dbReference type="InterPro" id="IPR036291">
    <property type="entry name" value="NAD(P)-bd_dom_sf"/>
</dbReference>
<evidence type="ECO:0000259" key="5">
    <source>
        <dbReference type="Pfam" id="PF21076"/>
    </source>
</evidence>
<keyword evidence="8" id="KW-1185">Reference proteome</keyword>
<evidence type="ECO:0000259" key="4">
    <source>
        <dbReference type="Pfam" id="PF21075"/>
    </source>
</evidence>
<evidence type="ECO:0000259" key="6">
    <source>
        <dbReference type="Pfam" id="PF21077"/>
    </source>
</evidence>
<dbReference type="InterPro" id="IPR049064">
    <property type="entry name" value="NAD_Glu_DH_ACT3"/>
</dbReference>
<sequence>MGVEGFFASEDERVARKLVEQADLVLGATDAHAPPHFASLLFGRAVAEDARVYTAHELASLAGLAYGHLAARQPGRFDIRIVQPHAVEGGERLGRVSVVEIVNDDMPFLLDSVMATLTAQGLTASFVVHPILAVERDGAGALLAVAASEARGTMTGEAAAGIRPHRESFIHIHVPRIEDEGRRAALVDELTLVLDQVRTAVHDWQPMMGQLRDAVANLSRAPVPQEDRDEAVAFLEWLLDGRFTFLGCRHYQAAGGPAGAPQFERRMENAFGLLADEDFRLFRRTDDTRSVSADLRDVLADPSPLLVTKSRMVSRVHRRVWIDVVLIKRYDEQGQVIGGLCIAGLFTATAYTSSVHTIPMLRRKAAGVLARAGFAPDSHSGRALVKVLETYPRDDLFQIDTNLLFQFALAILQLDEHPRVRVLALNERFDRFVSVLVFVPRDRYGSEVRERIGDLLAESFGGQVATFRPLFMDGPLTRVHFIIERDPGAMPKVDRATLEAGISDIIRTWGDGFSEAVAAAFPANVASGLLQRYGEAFPAGFQSSYTPEEAAADVRLIERLGPESPVAADFRAPALREPDRVGLKVLSYEVPRLLSERVPLLEAMGFIVIDERTFTVRPEDGAPVYVHDMVLARRGGGPIALDTLEARLHATLMAVLRGHGESDGFNALVLSAQLGWRDIVLLRTLARYLRQVGIPFSQDYLWATLNAHPAIVQKLVALFHARFDPAHAEHRDERQAAIREEIETALVDVQSLDEDRILRRFANLVEAAVRTNFYQQGSEGGHRPTVAIKFLSHKVEGLPLPRPLFEIFVHSPRVEGIHLRFGRVARGGLRWSDRPQDFRTEVLGLVKAQQVKNAVIVPVGAKGGFVPAQLPAGPREAIQAEGVAAYKLFVSSLLDVTDDIEGGETVHPALTVRHDEDDPYLVVAADKGTATFSDTANALSQERGFWLDDAFASGGSVGYDHKAMGITARGAWEAVRRHFRELDTDIRVTPFAVVGVGDMSGDVFGNGMLLENTIRLVAAFDHRDVFLDPNPDPELSFRERQRLFALPRSSWQDYDKALISAGGGVFPRSAKSIPLSPEVRAALGFDKNAASPAEVISAILRAPVDLLWFGGIGTYVRASGETDAQVGDRANDAIRITGGEVRAKVIGEGANLGVTQRGRIEAARRGVRLNTDAIDNSAGVNTSDVEVNIKIAMGPALREGRLDPQSRAQLLAGMTDEVAGLVLRNNYLQTLALSLAERHSLDELGFLQRLMQRLEARGLLDRVVEFLPADAEINERRGRGEGLTRPELAVLLAYAKLTAHADLLDTGVPDDPYLARELAAYFPAELRERFPEGIEGHRLRRDIIATRLSNAMINHGGPAFVARLADETGAGIESIAKAFAVVRDGFGLTALNGEIDALDGRVPGAVQLDLYGAVQEMLLDRAVWFLRNVDLRRSLDELVAHYAAGIAPVEQVLSGPVRELLPEEARTLYDARVVQWTQAGVPEVLARKIARLSAVESATDIVLIADRTKAPLTEVAVTFFAVALLFRLDRVLGAARTLSVADYYDRLAMERALASFEIAVRRLTAEVIEAHGTGAEGVAAWAAARGEVVERARNGVHEIAGSGLSVSKLSVAASLIGDLVRG</sequence>
<dbReference type="PANTHER" id="PTHR43403:SF1">
    <property type="entry name" value="NAD-SPECIFIC GLUTAMATE DEHYDROGENASE"/>
    <property type="match status" value="1"/>
</dbReference>
<proteinExistence type="predicted"/>
<dbReference type="InterPro" id="IPR049056">
    <property type="entry name" value="NAD_Glu_DH_HM3"/>
</dbReference>
<dbReference type="Pfam" id="PF21073">
    <property type="entry name" value="GDH_HM1"/>
    <property type="match status" value="1"/>
</dbReference>
<feature type="domain" description="NAD-glutamate dehydrogenase ACT3" evidence="6">
    <location>
        <begin position="566"/>
        <end position="643"/>
    </location>
</feature>
<dbReference type="InterPro" id="IPR049059">
    <property type="entry name" value="NAD_Glu_DH_HM1"/>
</dbReference>
<feature type="domain" description="NAD-glutamate dehydrogenase N-terminal ACT1" evidence="4">
    <location>
        <begin position="37"/>
        <end position="190"/>
    </location>
</feature>
<dbReference type="InterPro" id="IPR048381">
    <property type="entry name" value="GDH_C"/>
</dbReference>
<evidence type="ECO:0000256" key="1">
    <source>
        <dbReference type="ARBA" id="ARBA00023002"/>
    </source>
</evidence>